<dbReference type="RefSeq" id="WP_196270680.1">
    <property type="nucleotide sequence ID" value="NZ_JADQDO010000002.1"/>
</dbReference>
<dbReference type="Gene3D" id="3.30.365.10">
    <property type="entry name" value="Aldehyde oxidase/xanthine dehydrogenase, molybdopterin binding domain"/>
    <property type="match status" value="4"/>
</dbReference>
<dbReference type="AlphaFoldDB" id="A0A931BND6"/>
<dbReference type="GO" id="GO:0016491">
    <property type="term" value="F:oxidoreductase activity"/>
    <property type="evidence" value="ECO:0007669"/>
    <property type="project" value="UniProtKB-KW"/>
</dbReference>
<dbReference type="InterPro" id="IPR036856">
    <property type="entry name" value="Ald_Oxase/Xan_DH_a/b_sf"/>
</dbReference>
<dbReference type="InterPro" id="IPR046867">
    <property type="entry name" value="AldOxase/xan_DH_MoCoBD2"/>
</dbReference>
<evidence type="ECO:0000256" key="1">
    <source>
        <dbReference type="ARBA" id="ARBA00022505"/>
    </source>
</evidence>
<dbReference type="Pfam" id="PF20256">
    <property type="entry name" value="MoCoBD_2"/>
    <property type="match status" value="1"/>
</dbReference>
<keyword evidence="1" id="KW-0500">Molybdenum</keyword>
<gene>
    <name evidence="4" type="ORF">I2H38_04700</name>
</gene>
<dbReference type="SUPFAM" id="SSF56003">
    <property type="entry name" value="Molybdenum cofactor-binding domain"/>
    <property type="match status" value="1"/>
</dbReference>
<proteinExistence type="predicted"/>
<keyword evidence="5" id="KW-1185">Reference proteome</keyword>
<feature type="domain" description="Aldehyde oxidase/xanthine dehydrogenase a/b hammerhead" evidence="3">
    <location>
        <begin position="26"/>
        <end position="139"/>
    </location>
</feature>
<keyword evidence="2" id="KW-0560">Oxidoreductase</keyword>
<dbReference type="InterPro" id="IPR016208">
    <property type="entry name" value="Ald_Oxase/xanthine_DH-like"/>
</dbReference>
<accession>A0A931BND6</accession>
<dbReference type="Gene3D" id="3.90.1170.50">
    <property type="entry name" value="Aldehyde oxidase/xanthine dehydrogenase, a/b hammerhead"/>
    <property type="match status" value="1"/>
</dbReference>
<dbReference type="Pfam" id="PF01315">
    <property type="entry name" value="Ald_Xan_dh_C"/>
    <property type="match status" value="1"/>
</dbReference>
<comment type="caution">
    <text evidence="4">The sequence shown here is derived from an EMBL/GenBank/DDBJ whole genome shotgun (WGS) entry which is preliminary data.</text>
</comment>
<evidence type="ECO:0000259" key="3">
    <source>
        <dbReference type="SMART" id="SM01008"/>
    </source>
</evidence>
<evidence type="ECO:0000313" key="5">
    <source>
        <dbReference type="Proteomes" id="UP000599312"/>
    </source>
</evidence>
<dbReference type="SUPFAM" id="SSF54665">
    <property type="entry name" value="CO dehydrogenase molybdoprotein N-domain-like"/>
    <property type="match status" value="1"/>
</dbReference>
<dbReference type="SMART" id="SM01008">
    <property type="entry name" value="Ald_Xan_dh_C"/>
    <property type="match status" value="1"/>
</dbReference>
<organism evidence="4 5">
    <name type="scientific">Microvirga alba</name>
    <dbReference type="NCBI Taxonomy" id="2791025"/>
    <lineage>
        <taxon>Bacteria</taxon>
        <taxon>Pseudomonadati</taxon>
        <taxon>Pseudomonadota</taxon>
        <taxon>Alphaproteobacteria</taxon>
        <taxon>Hyphomicrobiales</taxon>
        <taxon>Methylobacteriaceae</taxon>
        <taxon>Microvirga</taxon>
    </lineage>
</organism>
<dbReference type="Proteomes" id="UP000599312">
    <property type="component" value="Unassembled WGS sequence"/>
</dbReference>
<evidence type="ECO:0000313" key="4">
    <source>
        <dbReference type="EMBL" id="MBF9232674.1"/>
    </source>
</evidence>
<protein>
    <submittedName>
        <fullName evidence="4">Xanthine dehydrogenase family protein molybdopterin-binding subunit</fullName>
    </submittedName>
</protein>
<dbReference type="InterPro" id="IPR008274">
    <property type="entry name" value="AldOxase/xan_DH_MoCoBD1"/>
</dbReference>
<reference evidence="4" key="1">
    <citation type="submission" date="2020-11" db="EMBL/GenBank/DDBJ databases">
        <authorList>
            <person name="Kim M.K."/>
        </authorList>
    </citation>
    <scope>NUCLEOTIDE SEQUENCE</scope>
    <source>
        <strain evidence="4">BT350</strain>
    </source>
</reference>
<dbReference type="InterPro" id="IPR000674">
    <property type="entry name" value="Ald_Oxase/Xan_DH_a/b"/>
</dbReference>
<dbReference type="PANTHER" id="PTHR11908:SF132">
    <property type="entry name" value="ALDEHYDE OXIDASE 1-RELATED"/>
    <property type="match status" value="1"/>
</dbReference>
<name>A0A931BND6_9HYPH</name>
<evidence type="ECO:0000256" key="2">
    <source>
        <dbReference type="ARBA" id="ARBA00023002"/>
    </source>
</evidence>
<sequence length="764" mass="82419">MNVSARAEGGMIGRPTPRIDGRLKVTGAARYPSDVILEDTAYAFLVMSTIARGRIKEFDLTEAQAVDGVLDILTYENTKGKVRKSRYFMRGGYAASSVVPLESPKIWHDGQIVAMVVAETYEAAREAAYKVRVESSAREAAPGFDERRPQPRQTPHIFAGSEPQVGDAETAFQDSDVQIDAYYTTPTQHHNAIELYTTTCVWSGDQLTVHEPSQYVHGLKNGLAKQLGIKPEKVRAVSPFIGGAFGAKAALTSRTALVAIAAKRLNRPVKLVATRQQGFTVSTYRAETQHHIKLGADRSGRLMSLSHEGWEVSSRSDDYKVAGTETTALLYACPNVFTRVNIVHADRSTPGFMRSPAEVPYVFALESAMDELAAALSMDPVELRRINDTRVSPIDQKPFSSRSLRTCYDRAAEAFGWSKRNPVPGSMQDGEWLVGWGCATACYPTNVAPAEARVTLAPNGTARVQTAGHDLGTGAYTAIALTAAEFLGVSLESINVELGDSTLPPAPVAGGSNATASICNAVAQACEDIRDRLARAAVQSGGALRGADATSIRLSRGALVSADGRSEELKESLSRLGFGPIEGFSKYVPEVASLPIRIMGHTLLSRGLPVMTIGTSAGDHVQYAFGAEFVEVRVHERTREIRVPRLVGAFAAGRIVSPTTARSQLLGALIWGVASALHEETEIDERVTRYVNKDLADYMIPVNADIRDVEVILVPEEDHKVNALGIKGLGELGNVGTNAAIANAVYHATGRRIRDLPIRIEDLL</sequence>
<dbReference type="GO" id="GO:0005506">
    <property type="term" value="F:iron ion binding"/>
    <property type="evidence" value="ECO:0007669"/>
    <property type="project" value="InterPro"/>
</dbReference>
<dbReference type="EMBL" id="JADQDO010000002">
    <property type="protein sequence ID" value="MBF9232674.1"/>
    <property type="molecule type" value="Genomic_DNA"/>
</dbReference>
<dbReference type="PANTHER" id="PTHR11908">
    <property type="entry name" value="XANTHINE DEHYDROGENASE"/>
    <property type="match status" value="1"/>
</dbReference>
<dbReference type="Pfam" id="PF02738">
    <property type="entry name" value="MoCoBD_1"/>
    <property type="match status" value="1"/>
</dbReference>
<dbReference type="InterPro" id="IPR037165">
    <property type="entry name" value="AldOxase/xan_DH_Mopterin-bd_sf"/>
</dbReference>